<reference evidence="2 3" key="1">
    <citation type="submission" date="2019-06" db="EMBL/GenBank/DDBJ databases">
        <authorList>
            <person name="Lee I."/>
            <person name="Jang G.I."/>
            <person name="Hwang C.Y."/>
        </authorList>
    </citation>
    <scope>NUCLEOTIDE SEQUENCE [LARGE SCALE GENOMIC DNA]</scope>
    <source>
        <strain evidence="2 3">PAMC 28131</strain>
    </source>
</reference>
<dbReference type="InterPro" id="IPR016039">
    <property type="entry name" value="Thiolase-like"/>
</dbReference>
<dbReference type="EMBL" id="VFSU01000028">
    <property type="protein sequence ID" value="TPE60053.1"/>
    <property type="molecule type" value="Genomic_DNA"/>
</dbReference>
<comment type="caution">
    <text evidence="2">The sequence shown here is derived from an EMBL/GenBank/DDBJ whole genome shotgun (WGS) entry which is preliminary data.</text>
</comment>
<protein>
    <submittedName>
        <fullName evidence="2">Acetyl-CoA acetyltransferase</fullName>
    </submittedName>
</protein>
<dbReference type="RefSeq" id="WP_140928579.1">
    <property type="nucleotide sequence ID" value="NZ_VFSU01000028.1"/>
</dbReference>
<name>A0A501XIC0_9SPHN</name>
<dbReference type="CDD" id="cd00829">
    <property type="entry name" value="SCP-x_thiolase"/>
    <property type="match status" value="1"/>
</dbReference>
<gene>
    <name evidence="2" type="ORF">FJQ54_11575</name>
</gene>
<evidence type="ECO:0000313" key="3">
    <source>
        <dbReference type="Proteomes" id="UP000319897"/>
    </source>
</evidence>
<dbReference type="Pfam" id="PF18313">
    <property type="entry name" value="TLP1_add_C"/>
    <property type="match status" value="1"/>
</dbReference>
<dbReference type="PANTHER" id="PTHR42870:SF2">
    <property type="entry name" value="LIPID-TRANSFER PROTEIN, PUTATIVE-RELATED"/>
    <property type="match status" value="1"/>
</dbReference>
<proteinExistence type="predicted"/>
<feature type="domain" description="Thiolase-like protein type 1 additional C-terminal" evidence="1">
    <location>
        <begin position="420"/>
        <end position="495"/>
    </location>
</feature>
<keyword evidence="3" id="KW-1185">Reference proteome</keyword>
<organism evidence="2 3">
    <name type="scientific">Sandaracinobacter neustonicus</name>
    <dbReference type="NCBI Taxonomy" id="1715348"/>
    <lineage>
        <taxon>Bacteria</taxon>
        <taxon>Pseudomonadati</taxon>
        <taxon>Pseudomonadota</taxon>
        <taxon>Alphaproteobacteria</taxon>
        <taxon>Sphingomonadales</taxon>
        <taxon>Sphingosinicellaceae</taxon>
        <taxon>Sandaracinobacter</taxon>
    </lineage>
</organism>
<dbReference type="GO" id="GO:0016746">
    <property type="term" value="F:acyltransferase activity"/>
    <property type="evidence" value="ECO:0007669"/>
    <property type="project" value="InterPro"/>
</dbReference>
<dbReference type="SUPFAM" id="SSF53901">
    <property type="entry name" value="Thiolase-like"/>
    <property type="match status" value="2"/>
</dbReference>
<dbReference type="InterPro" id="IPR040771">
    <property type="entry name" value="TLP1_add_C"/>
</dbReference>
<dbReference type="AlphaFoldDB" id="A0A501XIC0"/>
<dbReference type="Gene3D" id="3.40.47.10">
    <property type="match status" value="1"/>
</dbReference>
<keyword evidence="2" id="KW-0808">Transferase</keyword>
<dbReference type="PANTHER" id="PTHR42870">
    <property type="entry name" value="ACETYL-COA C-ACETYLTRANSFERASE"/>
    <property type="match status" value="1"/>
</dbReference>
<sequence>MSIDPRTPVLVGIAQSVDRTSEPGQGLSPQEMMAAVSRAAIADAGGQGIAGAIDCVTVVRLFQDSGFGAPFGKQNNLPWAVASRIGATPKRSLYGPVGGNSPQMLVNHFAELITQGDHDVVLLTGCEPLRSQARAQKAGLKLDWAEESPEPAEQWPEKTTYATPHEIQHGIALPVNIYPLFENALGVHYGRDPLGHRRAIGELMARFTQVAAKNPYAQLPIARTAEEIIAPEGDNRYIGYPYTKYLNANMFVDQAAALLLMSTEAADRLGVPQDKRVYLHGNADTHEKILVTERVDYHSSPAVRIGAAHALKQAGITPADLAHMDIYSCFSSAVEVAADEIGIAQDDPRGLTLTGGLPYFGGPGNNYSMHGIAEVAARCRANPGAYGLVFANGGFLTKHSFGVWSTTPKAFSRTDPASYQREIDAMPSPALIEKPEGEGVIETFTVVHHKGEPAFALLIGRLADGSRFLAQIHDNPGSLIDVPVIGRKVRVKPTDTVNIATMA</sequence>
<dbReference type="Gene3D" id="2.40.50.840">
    <property type="match status" value="1"/>
</dbReference>
<accession>A0A501XIC0</accession>
<evidence type="ECO:0000259" key="1">
    <source>
        <dbReference type="Pfam" id="PF18313"/>
    </source>
</evidence>
<evidence type="ECO:0000313" key="2">
    <source>
        <dbReference type="EMBL" id="TPE60053.1"/>
    </source>
</evidence>
<dbReference type="Proteomes" id="UP000319897">
    <property type="component" value="Unassembled WGS sequence"/>
</dbReference>
<dbReference type="OrthoDB" id="4470569at2"/>